<evidence type="ECO:0000313" key="2">
    <source>
        <dbReference type="Proteomes" id="UP000027100"/>
    </source>
</evidence>
<dbReference type="EMBL" id="ARYM01000001">
    <property type="protein sequence ID" value="KDA00457.1"/>
    <property type="molecule type" value="Genomic_DNA"/>
</dbReference>
<keyword evidence="1" id="KW-0449">Lipoprotein</keyword>
<keyword evidence="2" id="KW-1185">Reference proteome</keyword>
<name>A0A062VL90_9PROT</name>
<dbReference type="PATRIC" id="fig|1280954.3.peg.99"/>
<dbReference type="Proteomes" id="UP000027100">
    <property type="component" value="Unassembled WGS sequence"/>
</dbReference>
<accession>A0A062VL90</accession>
<dbReference type="AlphaFoldDB" id="A0A062VL90"/>
<dbReference type="eggNOG" id="ENOG5031AXB">
    <property type="taxonomic scope" value="Bacteria"/>
</dbReference>
<comment type="caution">
    <text evidence="1">The sequence shown here is derived from an EMBL/GenBank/DDBJ whole genome shotgun (WGS) entry which is preliminary data.</text>
</comment>
<gene>
    <name evidence="1" type="ORF">HPO_00470</name>
</gene>
<proteinExistence type="predicted"/>
<protein>
    <submittedName>
        <fullName evidence="1">Putative lipoprotein</fullName>
    </submittedName>
</protein>
<evidence type="ECO:0000313" key="1">
    <source>
        <dbReference type="EMBL" id="KDA00457.1"/>
    </source>
</evidence>
<sequence length="210" mass="22282">MAVGELMRIVLVCVSLGFLAGCATVSVVPGETTVETALTKSQSQLRKSSDAYCDHLAAKGWAEADKGLAGFADLLIRGRSASEQMPPAYASDIGAGTRAPVLVLAKISADSESARKGLEGVTLEAREVLDNSRSDASNRNDVIAYERALVRAQMAHRNFREALDIVSARADLDVSPIEAELGNFSDAIDDARRVADDLAERYTGSYGTTS</sequence>
<organism evidence="1 2">
    <name type="scientific">Hyphomonas polymorpha PS728</name>
    <dbReference type="NCBI Taxonomy" id="1280954"/>
    <lineage>
        <taxon>Bacteria</taxon>
        <taxon>Pseudomonadati</taxon>
        <taxon>Pseudomonadota</taxon>
        <taxon>Alphaproteobacteria</taxon>
        <taxon>Hyphomonadales</taxon>
        <taxon>Hyphomonadaceae</taxon>
        <taxon>Hyphomonas</taxon>
    </lineage>
</organism>
<reference evidence="1 2" key="1">
    <citation type="journal article" date="2014" name="Antonie Van Leeuwenhoek">
        <title>Hyphomonas beringensis sp. nov. and Hyphomonas chukchiensis sp. nov., isolated from surface seawater of the Bering Sea and Chukchi Sea.</title>
        <authorList>
            <person name="Li C."/>
            <person name="Lai Q."/>
            <person name="Li G."/>
            <person name="Dong C."/>
            <person name="Wang J."/>
            <person name="Liao Y."/>
            <person name="Shao Z."/>
        </authorList>
    </citation>
    <scope>NUCLEOTIDE SEQUENCE [LARGE SCALE GENOMIC DNA]</scope>
    <source>
        <strain evidence="1 2">PS728</strain>
    </source>
</reference>